<organism evidence="1 2">
    <name type="scientific">Mycobacteroides chelonae</name>
    <name type="common">Mycobacterium chelonae</name>
    <dbReference type="NCBI Taxonomy" id="1774"/>
    <lineage>
        <taxon>Bacteria</taxon>
        <taxon>Bacillati</taxon>
        <taxon>Actinomycetota</taxon>
        <taxon>Actinomycetes</taxon>
        <taxon>Mycobacteriales</taxon>
        <taxon>Mycobacteriaceae</taxon>
        <taxon>Mycobacteroides</taxon>
    </lineage>
</organism>
<comment type="caution">
    <text evidence="1">The sequence shown here is derived from an EMBL/GenBank/DDBJ whole genome shotgun (WGS) entry which is preliminary data.</text>
</comment>
<dbReference type="InterPro" id="IPR019587">
    <property type="entry name" value="Polyketide_cyclase/dehydratase"/>
</dbReference>
<keyword evidence="2" id="KW-1185">Reference proteome</keyword>
<evidence type="ECO:0008006" key="3">
    <source>
        <dbReference type="Google" id="ProtNLM"/>
    </source>
</evidence>
<gene>
    <name evidence="1" type="ORF">BKG84_28500</name>
</gene>
<dbReference type="InterPro" id="IPR023393">
    <property type="entry name" value="START-like_dom_sf"/>
</dbReference>
<sequence length="148" mass="16020">MVEVRTVGAVDRPPAEVFAYVSDFRRMTEWVFGITRVESVGQPEQGLGAVYEGAVDLGPKTLSSTAKVTRWEQDQLITVDSVAGFNFNATVRLKPDGVSRTRLDFELNYAHSGGIAARALGKTIEPLLAMAARHTTAKLCDSCMKAAS</sequence>
<dbReference type="RefSeq" id="WP_070916790.1">
    <property type="nucleotide sequence ID" value="NZ_MLIR01000012.1"/>
</dbReference>
<name>A0A1S1LS54_MYCCH</name>
<proteinExistence type="predicted"/>
<dbReference type="EMBL" id="MLIS01000360">
    <property type="protein sequence ID" value="OHU73241.1"/>
    <property type="molecule type" value="Genomic_DNA"/>
</dbReference>
<evidence type="ECO:0000313" key="1">
    <source>
        <dbReference type="EMBL" id="OHU73241.1"/>
    </source>
</evidence>
<dbReference type="Pfam" id="PF10604">
    <property type="entry name" value="Polyketide_cyc2"/>
    <property type="match status" value="1"/>
</dbReference>
<reference evidence="1 2" key="1">
    <citation type="submission" date="2016-10" db="EMBL/GenBank/DDBJ databases">
        <title>Evaluation of Human, Veterinary and Environmental Mycobacterium chelonae Isolates by Core Genome Phylogenomic Analysis, Targeted Gene Comparison, and Anti-microbial Susceptibility Patterns: A Tale of Mistaken Identities.</title>
        <authorList>
            <person name="Fogelson S.B."/>
            <person name="Camus A.C."/>
            <person name="Lorenz W."/>
            <person name="Vasireddy R."/>
            <person name="Vasireddy S."/>
            <person name="Smith T."/>
            <person name="Brown-Elliott B.A."/>
            <person name="Wallace R.J.Jr."/>
            <person name="Hasan N.A."/>
            <person name="Reischl U."/>
            <person name="Sanchez S."/>
        </authorList>
    </citation>
    <scope>NUCLEOTIDE SEQUENCE [LARGE SCALE GENOMIC DNA]</scope>
    <source>
        <strain evidence="1 2">15518</strain>
    </source>
</reference>
<dbReference type="Gene3D" id="3.30.530.20">
    <property type="match status" value="1"/>
</dbReference>
<protein>
    <recommendedName>
        <fullName evidence="3">Polyketide cyclase</fullName>
    </recommendedName>
</protein>
<dbReference type="AlphaFoldDB" id="A0A1S1LS54"/>
<dbReference type="SUPFAM" id="SSF55961">
    <property type="entry name" value="Bet v1-like"/>
    <property type="match status" value="1"/>
</dbReference>
<accession>A0A1S1LS54</accession>
<dbReference type="CDD" id="cd07812">
    <property type="entry name" value="SRPBCC"/>
    <property type="match status" value="1"/>
</dbReference>
<evidence type="ECO:0000313" key="2">
    <source>
        <dbReference type="Proteomes" id="UP000179441"/>
    </source>
</evidence>
<dbReference type="Proteomes" id="UP000179441">
    <property type="component" value="Unassembled WGS sequence"/>
</dbReference>